<accession>A0AB73T5C6</accession>
<feature type="transmembrane region" description="Helical" evidence="1">
    <location>
        <begin position="55"/>
        <end position="74"/>
    </location>
</feature>
<keyword evidence="1" id="KW-1133">Transmembrane helix</keyword>
<dbReference type="RefSeq" id="WP_109626326.1">
    <property type="nucleotide sequence ID" value="NZ_CABJAT010000005.1"/>
</dbReference>
<dbReference type="Proteomes" id="UP000245412">
    <property type="component" value="Unassembled WGS sequence"/>
</dbReference>
<protein>
    <submittedName>
        <fullName evidence="2">Uncharacterized protein</fullName>
    </submittedName>
</protein>
<sequence>MKISYRHYPDSPAATMISGIGRMFYKITLILGAISLIVGVLGFLTKSNDASSSLYLVTGGIICLAAAILIRFCSDKLAEHVSRKK</sequence>
<gene>
    <name evidence="2" type="ORF">C7383_105311</name>
</gene>
<reference evidence="2 3" key="1">
    <citation type="submission" date="2018-05" db="EMBL/GenBank/DDBJ databases">
        <authorList>
            <person name="Goeker M."/>
            <person name="Huntemann M."/>
            <person name="Clum A."/>
            <person name="Pillay M."/>
            <person name="Palaniappan K."/>
            <person name="Varghese N."/>
            <person name="Mikhailova N."/>
            <person name="Stamatis D."/>
            <person name="Reddy T."/>
            <person name="Daum C."/>
            <person name="Shapiro N."/>
            <person name="Ivanova N."/>
            <person name="Kyrpides N."/>
            <person name="Woyke T."/>
        </authorList>
    </citation>
    <scope>NUCLEOTIDE SEQUENCE [LARGE SCALE GENOMIC DNA]</scope>
    <source>
        <strain evidence="2 3">DSM 26524</strain>
    </source>
</reference>
<evidence type="ECO:0000313" key="3">
    <source>
        <dbReference type="Proteomes" id="UP000245412"/>
    </source>
</evidence>
<feature type="transmembrane region" description="Helical" evidence="1">
    <location>
        <begin position="23"/>
        <end position="43"/>
    </location>
</feature>
<keyword evidence="3" id="KW-1185">Reference proteome</keyword>
<proteinExistence type="predicted"/>
<keyword evidence="1" id="KW-0472">Membrane</keyword>
<name>A0AB73T5C6_9FIRM</name>
<evidence type="ECO:0000256" key="1">
    <source>
        <dbReference type="SAM" id="Phobius"/>
    </source>
</evidence>
<keyword evidence="1" id="KW-0812">Transmembrane</keyword>
<organism evidence="2 3">
    <name type="scientific">Murimonas intestini</name>
    <dbReference type="NCBI Taxonomy" id="1337051"/>
    <lineage>
        <taxon>Bacteria</taxon>
        <taxon>Bacillati</taxon>
        <taxon>Bacillota</taxon>
        <taxon>Clostridia</taxon>
        <taxon>Lachnospirales</taxon>
        <taxon>Lachnospiraceae</taxon>
        <taxon>Murimonas</taxon>
    </lineage>
</organism>
<evidence type="ECO:0000313" key="2">
    <source>
        <dbReference type="EMBL" id="PWJ76274.1"/>
    </source>
</evidence>
<comment type="caution">
    <text evidence="2">The sequence shown here is derived from an EMBL/GenBank/DDBJ whole genome shotgun (WGS) entry which is preliminary data.</text>
</comment>
<dbReference type="AlphaFoldDB" id="A0AB73T5C6"/>
<dbReference type="EMBL" id="QGGY01000005">
    <property type="protein sequence ID" value="PWJ76274.1"/>
    <property type="molecule type" value="Genomic_DNA"/>
</dbReference>